<dbReference type="InterPro" id="IPR019060">
    <property type="entry name" value="DUF2382"/>
</dbReference>
<evidence type="ECO:0000313" key="5">
    <source>
        <dbReference type="Proteomes" id="UP000184440"/>
    </source>
</evidence>
<reference evidence="4 5" key="1">
    <citation type="submission" date="2016-11" db="EMBL/GenBank/DDBJ databases">
        <authorList>
            <person name="Jaros S."/>
            <person name="Januszkiewicz K."/>
            <person name="Wedrychowicz H."/>
        </authorList>
    </citation>
    <scope>NUCLEOTIDE SEQUENCE [LARGE SCALE GENOMIC DNA]</scope>
    <source>
        <strain evidence="4 5">DSM 46144</strain>
    </source>
</reference>
<feature type="compositionally biased region" description="Basic and acidic residues" evidence="1">
    <location>
        <begin position="124"/>
        <end position="140"/>
    </location>
</feature>
<dbReference type="Gene3D" id="2.30.30.240">
    <property type="entry name" value="PRC-barrel domain"/>
    <property type="match status" value="1"/>
</dbReference>
<feature type="region of interest" description="Disordered" evidence="1">
    <location>
        <begin position="223"/>
        <end position="250"/>
    </location>
</feature>
<feature type="region of interest" description="Disordered" evidence="1">
    <location>
        <begin position="178"/>
        <end position="202"/>
    </location>
</feature>
<dbReference type="Pfam" id="PF09557">
    <property type="entry name" value="DUF2382"/>
    <property type="match status" value="1"/>
</dbReference>
<gene>
    <name evidence="4" type="ORF">SAMN05443668_103640</name>
</gene>
<name>A0A1M7PSH4_9ACTN</name>
<accession>A0A1M7PSH4</accession>
<dbReference type="Pfam" id="PF05239">
    <property type="entry name" value="PRC"/>
    <property type="match status" value="1"/>
</dbReference>
<keyword evidence="5" id="KW-1185">Reference proteome</keyword>
<feature type="domain" description="PRC-barrel" evidence="2">
    <location>
        <begin position="7"/>
        <end position="73"/>
    </location>
</feature>
<dbReference type="SUPFAM" id="SSF50346">
    <property type="entry name" value="PRC-barrel domain"/>
    <property type="match status" value="1"/>
</dbReference>
<dbReference type="EMBL" id="FRCS01000003">
    <property type="protein sequence ID" value="SHN20387.1"/>
    <property type="molecule type" value="Genomic_DNA"/>
</dbReference>
<dbReference type="InterPro" id="IPR052967">
    <property type="entry name" value="Stress_Response_Assoc"/>
</dbReference>
<dbReference type="InterPro" id="IPR027275">
    <property type="entry name" value="PRC-brl_dom"/>
</dbReference>
<feature type="domain" description="DUF2382" evidence="3">
    <location>
        <begin position="135"/>
        <end position="244"/>
    </location>
</feature>
<feature type="compositionally biased region" description="Pro residues" evidence="1">
    <location>
        <begin position="110"/>
        <end position="123"/>
    </location>
</feature>
<dbReference type="PANTHER" id="PTHR38463:SF1">
    <property type="entry name" value="STRESS RESPONSE PROTEIN YSNF"/>
    <property type="match status" value="1"/>
</dbReference>
<dbReference type="STRING" id="134849.SAMN05443668_103640"/>
<proteinExistence type="predicted"/>
<feature type="compositionally biased region" description="Acidic residues" evidence="1">
    <location>
        <begin position="181"/>
        <end position="201"/>
    </location>
</feature>
<dbReference type="PANTHER" id="PTHR38463">
    <property type="entry name" value="STRESS RESPONSE PROTEIN YSNF"/>
    <property type="match status" value="1"/>
</dbReference>
<dbReference type="InterPro" id="IPR011033">
    <property type="entry name" value="PRC_barrel-like_sf"/>
</dbReference>
<evidence type="ECO:0000259" key="2">
    <source>
        <dbReference type="Pfam" id="PF05239"/>
    </source>
</evidence>
<evidence type="ECO:0000256" key="1">
    <source>
        <dbReference type="SAM" id="MobiDB-lite"/>
    </source>
</evidence>
<organism evidence="4 5">
    <name type="scientific">Cryptosporangium aurantiacum</name>
    <dbReference type="NCBI Taxonomy" id="134849"/>
    <lineage>
        <taxon>Bacteria</taxon>
        <taxon>Bacillati</taxon>
        <taxon>Actinomycetota</taxon>
        <taxon>Actinomycetes</taxon>
        <taxon>Cryptosporangiales</taxon>
        <taxon>Cryptosporangiaceae</taxon>
        <taxon>Cryptosporangium</taxon>
    </lineage>
</organism>
<feature type="region of interest" description="Disordered" evidence="1">
    <location>
        <begin position="108"/>
        <end position="140"/>
    </location>
</feature>
<dbReference type="RefSeq" id="WP_084741017.1">
    <property type="nucleotide sequence ID" value="NZ_FRCS01000003.1"/>
</dbReference>
<evidence type="ECO:0000259" key="3">
    <source>
        <dbReference type="Pfam" id="PF09557"/>
    </source>
</evidence>
<dbReference type="Proteomes" id="UP000184440">
    <property type="component" value="Unassembled WGS sequence"/>
</dbReference>
<evidence type="ECO:0000313" key="4">
    <source>
        <dbReference type="EMBL" id="SHN20387.1"/>
    </source>
</evidence>
<sequence>MPEEWKAGELLDRDVLDRHGTRIGSIERVYLDARSGAPSFVAIHTGLLSRSPSVVPLTGATTRDGALVLPLDKARVKGAPPVEPAGQNGGLSPGQERALRTFYAVTPEVAPTPAPAPPPAPAPEPDRERAPDDAMTRSEEQLRVHTENHPTGRARLRKYVVTEDVQVTVPVSREEFRVEWEPIDPDETPAPTDDDPADDDGLTLHAERVVVRTETVPTERVRLTKEQVTEDRTVTDQVRREKIDLDRPEQ</sequence>
<dbReference type="OrthoDB" id="3712018at2"/>
<dbReference type="AlphaFoldDB" id="A0A1M7PSH4"/>
<protein>
    <submittedName>
        <fullName evidence="4">Conserved domain-containing protein</fullName>
    </submittedName>
</protein>